<evidence type="ECO:0000313" key="2">
    <source>
        <dbReference type="EMBL" id="EAQ48428.1"/>
    </source>
</evidence>
<proteinExistence type="predicted"/>
<name>A3XPU7_LEEBM</name>
<sequence length="61" mass="7128">MDSTNDHDHHKGQQPHNASKQAYDTKYCRVDNEQPKQHLPYVRLGHSIYYLRSCSDLASQN</sequence>
<dbReference type="EMBL" id="AANC01000008">
    <property type="protein sequence ID" value="EAQ48428.1"/>
    <property type="molecule type" value="Genomic_DNA"/>
</dbReference>
<protein>
    <submittedName>
        <fullName evidence="2">Uncharacterized protein</fullName>
    </submittedName>
</protein>
<feature type="region of interest" description="Disordered" evidence="1">
    <location>
        <begin position="1"/>
        <end position="28"/>
    </location>
</feature>
<dbReference type="Proteomes" id="UP000001601">
    <property type="component" value="Unassembled WGS sequence"/>
</dbReference>
<dbReference type="HOGENOM" id="CLU_2916917_0_0_10"/>
<accession>A3XPU7</accession>
<evidence type="ECO:0000256" key="1">
    <source>
        <dbReference type="SAM" id="MobiDB-lite"/>
    </source>
</evidence>
<keyword evidence="3" id="KW-1185">Reference proteome</keyword>
<evidence type="ECO:0000313" key="3">
    <source>
        <dbReference type="Proteomes" id="UP000001601"/>
    </source>
</evidence>
<gene>
    <name evidence="2" type="ORF">MED217_13014</name>
</gene>
<reference evidence="2 3" key="1">
    <citation type="journal article" date="2007" name="Nature">
        <title>Light stimulates growth of proteorhodopsin-containing marine Flavobacteria.</title>
        <authorList>
            <person name="Gomez-Consarnau L."/>
            <person name="Gonzalez J.M."/>
            <person name="Coll-Llado M."/>
            <person name="Gourdon P."/>
            <person name="Pascher T."/>
            <person name="Neutze R."/>
            <person name="Pedros-Alio C."/>
            <person name="Pinhassi J."/>
        </authorList>
    </citation>
    <scope>NUCLEOTIDE SEQUENCE [LARGE SCALE GENOMIC DNA]</scope>
    <source>
        <strain evidence="2 3">MED217</strain>
    </source>
</reference>
<organism evidence="2 3">
    <name type="scientific">Leeuwenhoekiella blandensis (strain CECT 7118 / CCUG 51940 / KCTC 22103 / MED217)</name>
    <name type="common">Flavobacterium sp. (strain MED217)</name>
    <dbReference type="NCBI Taxonomy" id="398720"/>
    <lineage>
        <taxon>Bacteria</taxon>
        <taxon>Pseudomonadati</taxon>
        <taxon>Bacteroidota</taxon>
        <taxon>Flavobacteriia</taxon>
        <taxon>Flavobacteriales</taxon>
        <taxon>Flavobacteriaceae</taxon>
        <taxon>Leeuwenhoekiella</taxon>
    </lineage>
</organism>
<comment type="caution">
    <text evidence="2">The sequence shown here is derived from an EMBL/GenBank/DDBJ whole genome shotgun (WGS) entry which is preliminary data.</text>
</comment>
<feature type="compositionally biased region" description="Basic and acidic residues" evidence="1">
    <location>
        <begin position="1"/>
        <end position="11"/>
    </location>
</feature>
<dbReference type="AlphaFoldDB" id="A3XPU7"/>